<organism evidence="2">
    <name type="scientific">Escherichia coli</name>
    <dbReference type="NCBI Taxonomy" id="562"/>
    <lineage>
        <taxon>Bacteria</taxon>
        <taxon>Pseudomonadati</taxon>
        <taxon>Pseudomonadota</taxon>
        <taxon>Gammaproteobacteria</taxon>
        <taxon>Enterobacterales</taxon>
        <taxon>Enterobacteriaceae</taxon>
        <taxon>Escherichia</taxon>
    </lineage>
</organism>
<evidence type="ECO:0000313" key="4">
    <source>
        <dbReference type="Proteomes" id="UP000471360"/>
    </source>
</evidence>
<accession>A0A0A8J5T9</accession>
<reference evidence="3 4" key="3">
    <citation type="submission" date="2020-02" db="EMBL/GenBank/DDBJ databases">
        <authorList>
            <person name="Subbiah M."/>
            <person name="Call D."/>
        </authorList>
    </citation>
    <scope>NUCLEOTIDE SEQUENCE [LARGE SCALE GENOMIC DNA]</scope>
    <source>
        <strain evidence="3 4">8375wB1</strain>
    </source>
</reference>
<dbReference type="EMBL" id="AB812065">
    <property type="protein sequence ID" value="BAQ01794.1"/>
    <property type="molecule type" value="Genomic_DNA"/>
</dbReference>
<dbReference type="RefSeq" id="WP_032314585.1">
    <property type="nucleotide sequence ID" value="NZ_AP027639.1"/>
</dbReference>
<dbReference type="SUPFAM" id="SSF53448">
    <property type="entry name" value="Nucleotide-diphospho-sugar transferases"/>
    <property type="match status" value="1"/>
</dbReference>
<dbReference type="AlphaFoldDB" id="A0A0A8J5T9"/>
<reference evidence="2" key="1">
    <citation type="journal article" date="2014" name="DNA Res.">
        <title>A complete view of the genetic diversity of the Escherichia coli O-antigen biosynthesis gene cluster.</title>
        <authorList>
            <person name="Iguchi A."/>
            <person name="Iyoda S."/>
            <person name="Kikuchi T."/>
            <person name="Ogura Y."/>
            <person name="Katsura K."/>
            <person name="Ohnishi M."/>
            <person name="Hayashi T."/>
            <person name="Thomson N.R."/>
        </authorList>
    </citation>
    <scope>NUCLEOTIDE SEQUENCE</scope>
    <source>
        <strain evidence="2">E1585-68</strain>
    </source>
</reference>
<evidence type="ECO:0000313" key="1">
    <source>
        <dbReference type="EMBL" id="AIG62556.1"/>
    </source>
</evidence>
<dbReference type="GO" id="GO:0016740">
    <property type="term" value="F:transferase activity"/>
    <property type="evidence" value="ECO:0007669"/>
    <property type="project" value="UniProtKB-KW"/>
</dbReference>
<keyword evidence="2" id="KW-0808">Transferase</keyword>
<sequence>MIIITVVKNDPDGLLKTYNSVISEIGSGLKCSRWIIKLSSDADVSLKKIINLPDYCHVYTDYDKGIYSAFNQAISKIPSSHENEYVMFLNAGDEIINGQEINKLLDLQRDNIDIFIACAKIQGKEKIIYPISSLIGVGGLNFCHQSILYRVKILKEIPFPEKYKIAGDYAHYLKIQDRDKIICTLIISTFSLDGLSGRSVYKTRLENFKAGFEHNGIREIFNFVKMIIIRVLDKI</sequence>
<evidence type="ECO:0000313" key="3">
    <source>
        <dbReference type="EMBL" id="NEN70883.1"/>
    </source>
</evidence>
<dbReference type="EMBL" id="KJ755559">
    <property type="protein sequence ID" value="AIG62556.1"/>
    <property type="molecule type" value="Genomic_DNA"/>
</dbReference>
<name>A0A0A8J5T9_ECOLX</name>
<dbReference type="EMBL" id="JAAGYP010000013">
    <property type="protein sequence ID" value="NEN70883.1"/>
    <property type="molecule type" value="Genomic_DNA"/>
</dbReference>
<reference evidence="1" key="2">
    <citation type="journal article" date="2016" name="PLoS ONE">
        <title>Comparison of O-Antigen Gene Clusters of All O-Serogroups of Escherichia coli and Proposal for Adopting a New Nomenclature for O-Typing.</title>
        <authorList>
            <person name="DebRoy C."/>
            <person name="Fratamico P.M."/>
            <person name="Yan X."/>
            <person name="Baranzoni G."/>
            <person name="Liu Y."/>
            <person name="Needleman D.S."/>
            <person name="Tebbs R."/>
            <person name="O'Connell C.D."/>
            <person name="Allred A."/>
            <person name="Swimley M."/>
            <person name="Mwangi M."/>
            <person name="Kapur V."/>
            <person name="Raygoza Garay J.A."/>
            <person name="Roberts E.L."/>
            <person name="Katani R."/>
        </authorList>
    </citation>
    <scope>NUCLEOTIDE SEQUENCE</scope>
    <source>
        <strain evidence="1">E 1585-68</strain>
    </source>
</reference>
<proteinExistence type="predicted"/>
<dbReference type="Gene3D" id="3.90.550.10">
    <property type="entry name" value="Spore Coat Polysaccharide Biosynthesis Protein SpsA, Chain A"/>
    <property type="match status" value="1"/>
</dbReference>
<evidence type="ECO:0000313" key="2">
    <source>
        <dbReference type="EMBL" id="BAQ01794.1"/>
    </source>
</evidence>
<dbReference type="Proteomes" id="UP000471360">
    <property type="component" value="Unassembled WGS sequence"/>
</dbReference>
<dbReference type="InterPro" id="IPR029044">
    <property type="entry name" value="Nucleotide-diphossugar_trans"/>
</dbReference>
<protein>
    <submittedName>
        <fullName evidence="1">Glycosyl transferase family 2</fullName>
    </submittedName>
    <submittedName>
        <fullName evidence="2">Putative glycosyltransferase</fullName>
    </submittedName>
</protein>
<gene>
    <name evidence="3" type="ORF">G3W53_12025</name>
</gene>